<evidence type="ECO:0000313" key="6">
    <source>
        <dbReference type="Proteomes" id="UP001054857"/>
    </source>
</evidence>
<sequence length="192" mass="21513">MDKPNGFLQRHPEKAEHNQYWYSAHTIGKIVEELTASASRIACLSTPSIYFSLPRGSPLRAAAWLLDYDEQWAADPHYVRYDFNAPELLPPHLHGAFDCVVIDPPFITREVWDKYAQAARLLLQPGGKVIATTVAENAELLAELLPAGEGGSRVQPAPFRPSIPHLIYQYNLFTNFHPAVLCQTNPEIPPDD</sequence>
<evidence type="ECO:0008006" key="7">
    <source>
        <dbReference type="Google" id="ProtNLM"/>
    </source>
</evidence>
<dbReference type="EMBL" id="BMAR01000002">
    <property type="protein sequence ID" value="GFR41785.1"/>
    <property type="molecule type" value="Genomic_DNA"/>
</dbReference>
<dbReference type="Pfam" id="PF10237">
    <property type="entry name" value="N6-adenineMlase"/>
    <property type="match status" value="1"/>
</dbReference>
<dbReference type="PANTHER" id="PTHR13200">
    <property type="entry name" value="EEF1A LYSINE METHYLTRANSFERASE 1"/>
    <property type="match status" value="1"/>
</dbReference>
<organism evidence="5 6">
    <name type="scientific">Astrephomene gubernaculifera</name>
    <dbReference type="NCBI Taxonomy" id="47775"/>
    <lineage>
        <taxon>Eukaryota</taxon>
        <taxon>Viridiplantae</taxon>
        <taxon>Chlorophyta</taxon>
        <taxon>core chlorophytes</taxon>
        <taxon>Chlorophyceae</taxon>
        <taxon>CS clade</taxon>
        <taxon>Chlamydomonadales</taxon>
        <taxon>Astrephomenaceae</taxon>
        <taxon>Astrephomene</taxon>
    </lineage>
</organism>
<dbReference type="PANTHER" id="PTHR13200:SF1">
    <property type="entry name" value="NUCLEIC ACID BINDING PROTEIN"/>
    <property type="match status" value="1"/>
</dbReference>
<dbReference type="GO" id="GO:0016279">
    <property type="term" value="F:protein-lysine N-methyltransferase activity"/>
    <property type="evidence" value="ECO:0007669"/>
    <property type="project" value="InterPro"/>
</dbReference>
<keyword evidence="2" id="KW-0963">Cytoplasm</keyword>
<dbReference type="InterPro" id="IPR002052">
    <property type="entry name" value="DNA_methylase_N6_adenine_CS"/>
</dbReference>
<dbReference type="InterPro" id="IPR041370">
    <property type="entry name" value="Mlase_EEF1AKMT1/ZCCHC4"/>
</dbReference>
<dbReference type="Proteomes" id="UP001054857">
    <property type="component" value="Unassembled WGS sequence"/>
</dbReference>
<evidence type="ECO:0000256" key="3">
    <source>
        <dbReference type="ARBA" id="ARBA00022603"/>
    </source>
</evidence>
<comment type="caution">
    <text evidence="5">The sequence shown here is derived from an EMBL/GenBank/DDBJ whole genome shotgun (WGS) entry which is preliminary data.</text>
</comment>
<dbReference type="InterPro" id="IPR029063">
    <property type="entry name" value="SAM-dependent_MTases_sf"/>
</dbReference>
<dbReference type="GO" id="GO:0005737">
    <property type="term" value="C:cytoplasm"/>
    <property type="evidence" value="ECO:0007669"/>
    <property type="project" value="UniProtKB-SubCell"/>
</dbReference>
<keyword evidence="6" id="KW-1185">Reference proteome</keyword>
<comment type="subcellular location">
    <subcellularLocation>
        <location evidence="1">Cytoplasm</location>
    </subcellularLocation>
</comment>
<dbReference type="GO" id="GO:0003676">
    <property type="term" value="F:nucleic acid binding"/>
    <property type="evidence" value="ECO:0007669"/>
    <property type="project" value="InterPro"/>
</dbReference>
<evidence type="ECO:0000256" key="2">
    <source>
        <dbReference type="ARBA" id="ARBA00022490"/>
    </source>
</evidence>
<dbReference type="SUPFAM" id="SSF53335">
    <property type="entry name" value="S-adenosyl-L-methionine-dependent methyltransferases"/>
    <property type="match status" value="1"/>
</dbReference>
<reference evidence="5 6" key="1">
    <citation type="journal article" date="2021" name="Sci. Rep.">
        <title>Genome sequencing of the multicellular alga Astrephomene provides insights into convergent evolution of germ-soma differentiation.</title>
        <authorList>
            <person name="Yamashita S."/>
            <person name="Yamamoto K."/>
            <person name="Matsuzaki R."/>
            <person name="Suzuki S."/>
            <person name="Yamaguchi H."/>
            <person name="Hirooka S."/>
            <person name="Minakuchi Y."/>
            <person name="Miyagishima S."/>
            <person name="Kawachi M."/>
            <person name="Toyoda A."/>
            <person name="Nozaki H."/>
        </authorList>
    </citation>
    <scope>NUCLEOTIDE SEQUENCE [LARGE SCALE GENOMIC DNA]</scope>
    <source>
        <strain evidence="5 6">NIES-4017</strain>
    </source>
</reference>
<evidence type="ECO:0000256" key="4">
    <source>
        <dbReference type="ARBA" id="ARBA00022679"/>
    </source>
</evidence>
<evidence type="ECO:0000313" key="5">
    <source>
        <dbReference type="EMBL" id="GFR41785.1"/>
    </source>
</evidence>
<dbReference type="AlphaFoldDB" id="A0AAD3DH95"/>
<protein>
    <recommendedName>
        <fullName evidence="7">N6-adenine methyltransferase</fullName>
    </recommendedName>
</protein>
<keyword evidence="3" id="KW-0489">Methyltransferase</keyword>
<keyword evidence="4" id="KW-0808">Transferase</keyword>
<dbReference type="Gene3D" id="3.40.50.150">
    <property type="entry name" value="Vaccinia Virus protein VP39"/>
    <property type="match status" value="1"/>
</dbReference>
<dbReference type="InterPro" id="IPR019369">
    <property type="entry name" value="Efm5/EEF1AKMT1"/>
</dbReference>
<dbReference type="GO" id="GO:0032259">
    <property type="term" value="P:methylation"/>
    <property type="evidence" value="ECO:0007669"/>
    <property type="project" value="UniProtKB-KW"/>
</dbReference>
<evidence type="ECO:0000256" key="1">
    <source>
        <dbReference type="ARBA" id="ARBA00004496"/>
    </source>
</evidence>
<accession>A0AAD3DH95</accession>
<name>A0AAD3DH95_9CHLO</name>
<dbReference type="PROSITE" id="PS00092">
    <property type="entry name" value="N6_MTASE"/>
    <property type="match status" value="1"/>
</dbReference>
<proteinExistence type="predicted"/>
<gene>
    <name evidence="5" type="ORF">Agub_g2547</name>
</gene>